<gene>
    <name evidence="7" type="ORF">ACA1_069480</name>
</gene>
<dbReference type="InterPro" id="IPR020846">
    <property type="entry name" value="MFS_dom"/>
</dbReference>
<feature type="transmembrane region" description="Helical" evidence="5">
    <location>
        <begin position="171"/>
        <end position="193"/>
    </location>
</feature>
<dbReference type="GO" id="GO:0046943">
    <property type="term" value="F:carboxylic acid transmembrane transporter activity"/>
    <property type="evidence" value="ECO:0007669"/>
    <property type="project" value="TreeGrafter"/>
</dbReference>
<keyword evidence="2 5" id="KW-0812">Transmembrane</keyword>
<dbReference type="OrthoDB" id="5296287at2759"/>
<evidence type="ECO:0000256" key="3">
    <source>
        <dbReference type="ARBA" id="ARBA00022989"/>
    </source>
</evidence>
<feature type="transmembrane region" description="Helical" evidence="5">
    <location>
        <begin position="205"/>
        <end position="228"/>
    </location>
</feature>
<dbReference type="PANTHER" id="PTHR23508">
    <property type="entry name" value="CARBOXYLIC ACID TRANSPORTER PROTEIN HOMOLOG"/>
    <property type="match status" value="1"/>
</dbReference>
<dbReference type="SUPFAM" id="SSF103473">
    <property type="entry name" value="MFS general substrate transporter"/>
    <property type="match status" value="1"/>
</dbReference>
<feature type="transmembrane region" description="Helical" evidence="5">
    <location>
        <begin position="112"/>
        <end position="129"/>
    </location>
</feature>
<sequence length="514" mass="56122">MKGNRATYSLEDFEADGGPISSDEDERGTEGGAVVQAGRWGFDVFDGLLFNFAAPVCIPYLLGVDPNAELDQSTREAITFWTASLTSLLLVGWAIGGILFGKLTDTFGRSRIMLITMATYALSTGASALSPNIWVLGLCRFCASLGIGGEWAAGAALVAETMPPHRRLWGGAILYTSAPVGLFLASFVSSLFLNEVSFIADDPSLSWRVVFLTGLIPVVFAIIIRIWLKEPDTWKTTRENKAMSYGVVERDYDEQPPPEKLGRYRRRTLGGLFVVIIALLTWWTITSFIPLIANFLAEDVGKASGLSRVEIQGLKSEYTFIGSNSFNAGGLVGTLTTVPLAQYLGRRPMFAIYFAWSAVAIPCVLYLAMSALLRLSLLFIVGFSVFGVFASFTFYLPELFPTRLRALGSGFCYNSGRVVTAVGPFLVGIVGRDGYDPLYIITWVAVLPAIGFVGTLLRLPLETKGTVLIEEEVERVDENLYLLHKEAASYSTATSPSASRYHNAHDEGMDIFLK</sequence>
<evidence type="ECO:0000256" key="2">
    <source>
        <dbReference type="ARBA" id="ARBA00022692"/>
    </source>
</evidence>
<dbReference type="OMA" id="LTWNYLQ"/>
<feature type="domain" description="Major facilitator superfamily (MFS) profile" evidence="6">
    <location>
        <begin position="39"/>
        <end position="463"/>
    </location>
</feature>
<dbReference type="EMBL" id="KB007857">
    <property type="protein sequence ID" value="ELR23364.1"/>
    <property type="molecule type" value="Genomic_DNA"/>
</dbReference>
<proteinExistence type="predicted"/>
<keyword evidence="8" id="KW-1185">Reference proteome</keyword>
<evidence type="ECO:0000256" key="4">
    <source>
        <dbReference type="ARBA" id="ARBA00023136"/>
    </source>
</evidence>
<feature type="transmembrane region" description="Helical" evidence="5">
    <location>
        <begin position="135"/>
        <end position="159"/>
    </location>
</feature>
<dbReference type="Pfam" id="PF07690">
    <property type="entry name" value="MFS_1"/>
    <property type="match status" value="1"/>
</dbReference>
<dbReference type="KEGG" id="acan:ACA1_069480"/>
<evidence type="ECO:0000256" key="5">
    <source>
        <dbReference type="SAM" id="Phobius"/>
    </source>
</evidence>
<dbReference type="PROSITE" id="PS50850">
    <property type="entry name" value="MFS"/>
    <property type="match status" value="1"/>
</dbReference>
<dbReference type="Proteomes" id="UP000011083">
    <property type="component" value="Unassembled WGS sequence"/>
</dbReference>
<dbReference type="GO" id="GO:0005886">
    <property type="term" value="C:plasma membrane"/>
    <property type="evidence" value="ECO:0007669"/>
    <property type="project" value="TreeGrafter"/>
</dbReference>
<dbReference type="GeneID" id="14924337"/>
<feature type="transmembrane region" description="Helical" evidence="5">
    <location>
        <begin position="438"/>
        <end position="457"/>
    </location>
</feature>
<dbReference type="Gene3D" id="1.20.1250.20">
    <property type="entry name" value="MFS general substrate transporter like domains"/>
    <property type="match status" value="2"/>
</dbReference>
<protein>
    <submittedName>
        <fullName evidence="7">Transporter, major facilitator subfamily protein</fullName>
    </submittedName>
</protein>
<feature type="transmembrane region" description="Helical" evidence="5">
    <location>
        <begin position="375"/>
        <end position="396"/>
    </location>
</feature>
<feature type="transmembrane region" description="Helical" evidence="5">
    <location>
        <begin position="78"/>
        <end position="100"/>
    </location>
</feature>
<dbReference type="InterPro" id="IPR011701">
    <property type="entry name" value="MFS"/>
</dbReference>
<evidence type="ECO:0000259" key="6">
    <source>
        <dbReference type="PROSITE" id="PS50850"/>
    </source>
</evidence>
<keyword evidence="4 5" id="KW-0472">Membrane</keyword>
<comment type="subcellular location">
    <subcellularLocation>
        <location evidence="1">Membrane</location>
        <topology evidence="1">Multi-pass membrane protein</topology>
    </subcellularLocation>
</comment>
<dbReference type="InterPro" id="IPR036259">
    <property type="entry name" value="MFS_trans_sf"/>
</dbReference>
<dbReference type="STRING" id="1257118.L8HCU0"/>
<name>L8HCU0_ACACF</name>
<dbReference type="PANTHER" id="PTHR23508:SF10">
    <property type="entry name" value="CARBOXYLIC ACID TRANSPORTER PROTEIN HOMOLOG"/>
    <property type="match status" value="1"/>
</dbReference>
<organism evidence="7 8">
    <name type="scientific">Acanthamoeba castellanii (strain ATCC 30010 / Neff)</name>
    <dbReference type="NCBI Taxonomy" id="1257118"/>
    <lineage>
        <taxon>Eukaryota</taxon>
        <taxon>Amoebozoa</taxon>
        <taxon>Discosea</taxon>
        <taxon>Longamoebia</taxon>
        <taxon>Centramoebida</taxon>
        <taxon>Acanthamoebidae</taxon>
        <taxon>Acanthamoeba</taxon>
    </lineage>
</organism>
<dbReference type="RefSeq" id="XP_004352892.1">
    <property type="nucleotide sequence ID" value="XM_004352840.1"/>
</dbReference>
<dbReference type="VEuPathDB" id="AmoebaDB:ACA1_069480"/>
<feature type="transmembrane region" description="Helical" evidence="5">
    <location>
        <begin position="269"/>
        <end position="293"/>
    </location>
</feature>
<keyword evidence="3 5" id="KW-1133">Transmembrane helix</keyword>
<reference evidence="7 8" key="1">
    <citation type="journal article" date="2013" name="Genome Biol.">
        <title>Genome of Acanthamoeba castellanii highlights extensive lateral gene transfer and early evolution of tyrosine kinase signaling.</title>
        <authorList>
            <person name="Clarke M."/>
            <person name="Lohan A.J."/>
            <person name="Liu B."/>
            <person name="Lagkouvardos I."/>
            <person name="Roy S."/>
            <person name="Zafar N."/>
            <person name="Bertelli C."/>
            <person name="Schilde C."/>
            <person name="Kianianmomeni A."/>
            <person name="Burglin T.R."/>
            <person name="Frech C."/>
            <person name="Turcotte B."/>
            <person name="Kopec K.O."/>
            <person name="Synnott J.M."/>
            <person name="Choo C."/>
            <person name="Paponov I."/>
            <person name="Finkler A."/>
            <person name="Soon Heng Tan C."/>
            <person name="Hutchins A.P."/>
            <person name="Weinmeier T."/>
            <person name="Rattei T."/>
            <person name="Chu J.S."/>
            <person name="Gimenez G."/>
            <person name="Irimia M."/>
            <person name="Rigden D.J."/>
            <person name="Fitzpatrick D.A."/>
            <person name="Lorenzo-Morales J."/>
            <person name="Bateman A."/>
            <person name="Chiu C.H."/>
            <person name="Tang P."/>
            <person name="Hegemann P."/>
            <person name="Fromm H."/>
            <person name="Raoult D."/>
            <person name="Greub G."/>
            <person name="Miranda-Saavedra D."/>
            <person name="Chen N."/>
            <person name="Nash P."/>
            <person name="Ginger M.L."/>
            <person name="Horn M."/>
            <person name="Schaap P."/>
            <person name="Caler L."/>
            <person name="Loftus B."/>
        </authorList>
    </citation>
    <scope>NUCLEOTIDE SEQUENCE [LARGE SCALE GENOMIC DNA]</scope>
    <source>
        <strain evidence="7 8">Neff</strain>
    </source>
</reference>
<evidence type="ECO:0000256" key="1">
    <source>
        <dbReference type="ARBA" id="ARBA00004141"/>
    </source>
</evidence>
<evidence type="ECO:0000313" key="8">
    <source>
        <dbReference type="Proteomes" id="UP000011083"/>
    </source>
</evidence>
<evidence type="ECO:0000313" key="7">
    <source>
        <dbReference type="EMBL" id="ELR23364.1"/>
    </source>
</evidence>
<feature type="transmembrane region" description="Helical" evidence="5">
    <location>
        <begin position="350"/>
        <end position="368"/>
    </location>
</feature>
<accession>L8HCU0</accession>
<dbReference type="AlphaFoldDB" id="L8HCU0"/>